<dbReference type="RefSeq" id="WP_021234821.1">
    <property type="nucleotide sequence ID" value="NZ_ATHL01000094.1"/>
</dbReference>
<dbReference type="OrthoDB" id="8455400at2"/>
<gene>
    <name evidence="1" type="ORF">L284_15000</name>
</gene>
<organism evidence="1 2">
    <name type="scientific">Novosphingobium lindaniclasticum LE124</name>
    <dbReference type="NCBI Taxonomy" id="1096930"/>
    <lineage>
        <taxon>Bacteria</taxon>
        <taxon>Pseudomonadati</taxon>
        <taxon>Pseudomonadota</taxon>
        <taxon>Alphaproteobacteria</taxon>
        <taxon>Sphingomonadales</taxon>
        <taxon>Sphingomonadaceae</taxon>
        <taxon>Novosphingobium</taxon>
    </lineage>
</organism>
<reference evidence="1 2" key="1">
    <citation type="journal article" date="2013" name="Genome Announc.">
        <title>Genome Sequence of Novosphingobium lindaniclasticum LE124T, Isolated from a Hexachlorocyclohexane Dumpsite.</title>
        <authorList>
            <person name="Saxena A."/>
            <person name="Nayyar N."/>
            <person name="Sangwan N."/>
            <person name="Kumari R."/>
            <person name="Khurana J.P."/>
            <person name="Lal R."/>
        </authorList>
    </citation>
    <scope>NUCLEOTIDE SEQUENCE [LARGE SCALE GENOMIC DNA]</scope>
    <source>
        <strain evidence="1 2">LE124</strain>
    </source>
</reference>
<evidence type="ECO:0000313" key="2">
    <source>
        <dbReference type="Proteomes" id="UP000015527"/>
    </source>
</evidence>
<keyword evidence="2" id="KW-1185">Reference proteome</keyword>
<sequence length="61" mass="6849">MADNVAVLAGFTEELFADCAEASMPILVQPGTDLDGSFKAWDMDNQEFVRINGWYWSFEPT</sequence>
<comment type="caution">
    <text evidence="1">The sequence shown here is derived from an EMBL/GenBank/DDBJ whole genome shotgun (WGS) entry which is preliminary data.</text>
</comment>
<dbReference type="EMBL" id="ATHL01000094">
    <property type="protein sequence ID" value="EQB12680.1"/>
    <property type="molecule type" value="Genomic_DNA"/>
</dbReference>
<dbReference type="AlphaFoldDB" id="T0ILN5"/>
<evidence type="ECO:0000313" key="1">
    <source>
        <dbReference type="EMBL" id="EQB12680.1"/>
    </source>
</evidence>
<protein>
    <submittedName>
        <fullName evidence="1">Uncharacterized protein</fullName>
    </submittedName>
</protein>
<dbReference type="Proteomes" id="UP000015527">
    <property type="component" value="Unassembled WGS sequence"/>
</dbReference>
<proteinExistence type="predicted"/>
<name>T0ILN5_9SPHN</name>
<accession>T0ILN5</accession>
<dbReference type="PATRIC" id="fig|1096930.3.peg.2984"/>